<keyword evidence="3" id="KW-1185">Reference proteome</keyword>
<dbReference type="Proteomes" id="UP001283361">
    <property type="component" value="Unassembled WGS sequence"/>
</dbReference>
<feature type="domain" description="NXPE C-terminal" evidence="1">
    <location>
        <begin position="413"/>
        <end position="623"/>
    </location>
</feature>
<comment type="caution">
    <text evidence="2">The sequence shown here is derived from an EMBL/GenBank/DDBJ whole genome shotgun (WGS) entry which is preliminary data.</text>
</comment>
<proteinExistence type="predicted"/>
<evidence type="ECO:0000259" key="1">
    <source>
        <dbReference type="Pfam" id="PF24536"/>
    </source>
</evidence>
<reference evidence="2" key="1">
    <citation type="journal article" date="2023" name="G3 (Bethesda)">
        <title>A reference genome for the long-term kleptoplast-retaining sea slug Elysia crispata morphotype clarki.</title>
        <authorList>
            <person name="Eastman K.E."/>
            <person name="Pendleton A.L."/>
            <person name="Shaikh M.A."/>
            <person name="Suttiyut T."/>
            <person name="Ogas R."/>
            <person name="Tomko P."/>
            <person name="Gavelis G."/>
            <person name="Widhalm J.R."/>
            <person name="Wisecaver J.H."/>
        </authorList>
    </citation>
    <scope>NUCLEOTIDE SEQUENCE</scope>
    <source>
        <strain evidence="2">ECLA1</strain>
    </source>
</reference>
<dbReference type="PANTHER" id="PTHR16165:SF5">
    <property type="entry name" value="NXPE FAMILY MEMBER 3"/>
    <property type="match status" value="1"/>
</dbReference>
<dbReference type="SUPFAM" id="SSF81296">
    <property type="entry name" value="E set domains"/>
    <property type="match status" value="1"/>
</dbReference>
<protein>
    <recommendedName>
        <fullName evidence="1">NXPE C-terminal domain-containing protein</fullName>
    </recommendedName>
</protein>
<dbReference type="Gene3D" id="2.60.40.10">
    <property type="entry name" value="Immunoglobulins"/>
    <property type="match status" value="1"/>
</dbReference>
<organism evidence="2 3">
    <name type="scientific">Elysia crispata</name>
    <name type="common">lettuce slug</name>
    <dbReference type="NCBI Taxonomy" id="231223"/>
    <lineage>
        <taxon>Eukaryota</taxon>
        <taxon>Metazoa</taxon>
        <taxon>Spiralia</taxon>
        <taxon>Lophotrochozoa</taxon>
        <taxon>Mollusca</taxon>
        <taxon>Gastropoda</taxon>
        <taxon>Heterobranchia</taxon>
        <taxon>Euthyneura</taxon>
        <taxon>Panpulmonata</taxon>
        <taxon>Sacoglossa</taxon>
        <taxon>Placobranchoidea</taxon>
        <taxon>Plakobranchidae</taxon>
        <taxon>Elysia</taxon>
    </lineage>
</organism>
<dbReference type="InterPro" id="IPR057106">
    <property type="entry name" value="NXPE4_C"/>
</dbReference>
<dbReference type="Pfam" id="PF24536">
    <property type="entry name" value="NXPE4_C"/>
    <property type="match status" value="1"/>
</dbReference>
<dbReference type="EMBL" id="JAWDGP010003622">
    <property type="protein sequence ID" value="KAK3772477.1"/>
    <property type="molecule type" value="Genomic_DNA"/>
</dbReference>
<evidence type="ECO:0000313" key="3">
    <source>
        <dbReference type="Proteomes" id="UP001283361"/>
    </source>
</evidence>
<evidence type="ECO:0000313" key="2">
    <source>
        <dbReference type="EMBL" id="KAK3772477.1"/>
    </source>
</evidence>
<gene>
    <name evidence="2" type="ORF">RRG08_043692</name>
</gene>
<dbReference type="AlphaFoldDB" id="A0AAE0ZNK6"/>
<name>A0AAE0ZNK6_9GAST</name>
<dbReference type="InterPro" id="IPR013783">
    <property type="entry name" value="Ig-like_fold"/>
</dbReference>
<accession>A0AAE0ZNK6</accession>
<sequence length="665" mass="75128">MPKLKRLVLVSGAITVIALLLLNDRLNVATRFLSVFIKPSLSHGYSRKNSAQSGDQVAEKPITREPPILKVTDYNMDALLQEARQKPKCAEVIKDPKSFWKSQETGSKFTASQDVIRMGTAFRCGILDEEFLRRLPYDTLYPFERKYLSEPPAKSLDGVTSLQKTLVTLVTASKRSEVKVEEKVTVRVETWDASGRRKSLGGDEVWVWFVDSTGHNAITASVRDLYNGTYVASTAFRWPGTYRVKVAIAYPREYLRALILTHLMYKHTRLFLGHFANGKANETTPCYHTHILPGGYTELCDLTSTNGSPWYCGRPVKTELTCGDYKGGHNGDVKATEMLPLTPSEFKLIHTSYRTHTTHLVNISPTVTVIAPDEQEYPRACGGLTPCPLCNAVAGRHTWDLPQPTGYIYNNIWYPLNCRPHAYTTQQCFKNTEWILLGDSNLRSHYYAFSEQAGAADIQKALTKKWHKPLSCKNESLNFSMSWGPHTQPFLNGPLLAELGSLLSSTAVIDNLSSTGRYVIVMNHFYHISGSHLSSLHVKLVAIRDALVRLFRRNKHAIAILLSPHISWRGWSEHFGAGDMLGRHMMELEHQVFSEPTLRDRVIYIPAWDITQAIENVDFHPSRYKLITALIQNYACGRLEERVGQPDSEFNLYVQQVSSETNMMV</sequence>
<dbReference type="PANTHER" id="PTHR16165">
    <property type="entry name" value="NXPE FAMILY MEMBER"/>
    <property type="match status" value="1"/>
</dbReference>
<dbReference type="InterPro" id="IPR014756">
    <property type="entry name" value="Ig_E-set"/>
</dbReference>